<reference evidence="2" key="3">
    <citation type="submission" date="2025-09" db="UniProtKB">
        <authorList>
            <consortium name="Ensembl"/>
        </authorList>
    </citation>
    <scope>IDENTIFICATION</scope>
</reference>
<protein>
    <submittedName>
        <fullName evidence="2">Uncharacterized protein</fullName>
    </submittedName>
</protein>
<dbReference type="Proteomes" id="UP000694387">
    <property type="component" value="Chromosome 1"/>
</dbReference>
<dbReference type="AlphaFoldDB" id="A0A9L0J955"/>
<sequence length="194" mass="20177">MARGERGLLYKVILRGGPGCGPKHRLAPQDGSREPASTRLPRVPRPAQPVWGRLPTRPRPPGGRAASPGGPRCRAGAGSGLLLLRTPSDARRPSGYFSSGGAGRALGAGSGSQSRNSWSSVLTVSGHSSITMWLPSSMSFRKARSRICGGCRLRAGGGRTAARGARLPWDSPTSMHGLRCGEVSPAANPSSLHL</sequence>
<feature type="region of interest" description="Disordered" evidence="1">
    <location>
        <begin position="19"/>
        <end position="78"/>
    </location>
</feature>
<dbReference type="Ensembl" id="ENSEAST00005076468.1">
    <property type="protein sequence ID" value="ENSEASP00005048903.1"/>
    <property type="gene ID" value="ENSEASG00005027125.1"/>
</dbReference>
<evidence type="ECO:0000313" key="2">
    <source>
        <dbReference type="Ensembl" id="ENSEASP00005048903.1"/>
    </source>
</evidence>
<keyword evidence="3" id="KW-1185">Reference proteome</keyword>
<accession>A0A9L0J955</accession>
<reference evidence="2 3" key="1">
    <citation type="journal article" date="2020" name="Nat. Commun.">
        <title>Donkey genomes provide new insights into domestication and selection for coat color.</title>
        <authorList>
            <person name="Wang"/>
            <person name="C."/>
            <person name="Li"/>
            <person name="H."/>
            <person name="Guo"/>
            <person name="Y."/>
            <person name="Huang"/>
            <person name="J."/>
            <person name="Sun"/>
            <person name="Y."/>
            <person name="Min"/>
            <person name="J."/>
            <person name="Wang"/>
            <person name="J."/>
            <person name="Fang"/>
            <person name="X."/>
            <person name="Zhao"/>
            <person name="Z."/>
            <person name="Wang"/>
            <person name="S."/>
            <person name="Zhang"/>
            <person name="Y."/>
            <person name="Liu"/>
            <person name="Q."/>
            <person name="Jiang"/>
            <person name="Q."/>
            <person name="Wang"/>
            <person name="X."/>
            <person name="Guo"/>
            <person name="Y."/>
            <person name="Yang"/>
            <person name="C."/>
            <person name="Wang"/>
            <person name="Y."/>
            <person name="Tian"/>
            <person name="F."/>
            <person name="Zhuang"/>
            <person name="G."/>
            <person name="Fan"/>
            <person name="Y."/>
            <person name="Gao"/>
            <person name="Q."/>
            <person name="Li"/>
            <person name="Y."/>
            <person name="Ju"/>
            <person name="Z."/>
            <person name="Li"/>
            <person name="J."/>
            <person name="Li"/>
            <person name="R."/>
            <person name="Hou"/>
            <person name="M."/>
            <person name="Yang"/>
            <person name="G."/>
            <person name="Liu"/>
            <person name="G."/>
            <person name="Liu"/>
            <person name="W."/>
            <person name="Guo"/>
            <person name="J."/>
            <person name="Pan"/>
            <person name="S."/>
            <person name="Fan"/>
            <person name="G."/>
            <person name="Zhang"/>
            <person name="W."/>
            <person name="Zhang"/>
            <person name="R."/>
            <person name="Yu"/>
            <person name="J."/>
            <person name="Zhang"/>
            <person name="X."/>
            <person name="Yin"/>
            <person name="Q."/>
            <person name="Ji"/>
            <person name="C."/>
            <person name="Jin"/>
            <person name="Y."/>
            <person name="Yue"/>
            <person name="G."/>
            <person name="Liu"/>
            <person name="M."/>
            <person name="Xu"/>
            <person name="J."/>
            <person name="Liu"/>
            <person name="S."/>
            <person name="Jordana"/>
            <person name="J."/>
            <person name="Noce"/>
            <person name="A."/>
            <person name="Amills"/>
            <person name="M."/>
            <person name="Wu"/>
            <person name="D.D."/>
            <person name="Li"/>
            <person name="S."/>
            <person name="Zhou"/>
            <person name="X. and Zhong"/>
            <person name="J."/>
        </authorList>
    </citation>
    <scope>NUCLEOTIDE SEQUENCE [LARGE SCALE GENOMIC DNA]</scope>
</reference>
<evidence type="ECO:0000313" key="3">
    <source>
        <dbReference type="Proteomes" id="UP000694387"/>
    </source>
</evidence>
<proteinExistence type="predicted"/>
<name>A0A9L0J955_EQUAS</name>
<organism evidence="2 3">
    <name type="scientific">Equus asinus</name>
    <name type="common">Donkey</name>
    <name type="synonym">Equus africanus asinus</name>
    <dbReference type="NCBI Taxonomy" id="9793"/>
    <lineage>
        <taxon>Eukaryota</taxon>
        <taxon>Metazoa</taxon>
        <taxon>Chordata</taxon>
        <taxon>Craniata</taxon>
        <taxon>Vertebrata</taxon>
        <taxon>Euteleostomi</taxon>
        <taxon>Mammalia</taxon>
        <taxon>Eutheria</taxon>
        <taxon>Laurasiatheria</taxon>
        <taxon>Perissodactyla</taxon>
        <taxon>Equidae</taxon>
        <taxon>Equus</taxon>
    </lineage>
</organism>
<reference evidence="2" key="2">
    <citation type="submission" date="2025-08" db="UniProtKB">
        <authorList>
            <consortium name="Ensembl"/>
        </authorList>
    </citation>
    <scope>IDENTIFICATION</scope>
</reference>
<evidence type="ECO:0000256" key="1">
    <source>
        <dbReference type="SAM" id="MobiDB-lite"/>
    </source>
</evidence>
<feature type="compositionally biased region" description="Low complexity" evidence="1">
    <location>
        <begin position="62"/>
        <end position="78"/>
    </location>
</feature>